<proteinExistence type="predicted"/>
<gene>
    <name evidence="2" type="ORF">BSL78_22158</name>
</gene>
<dbReference type="Proteomes" id="UP000230750">
    <property type="component" value="Unassembled WGS sequence"/>
</dbReference>
<name>A0A2G8JZ54_STIJA</name>
<comment type="caution">
    <text evidence="2">The sequence shown here is derived from an EMBL/GenBank/DDBJ whole genome shotgun (WGS) entry which is preliminary data.</text>
</comment>
<protein>
    <submittedName>
        <fullName evidence="2">Uncharacterized protein</fullName>
    </submittedName>
</protein>
<feature type="compositionally biased region" description="Polar residues" evidence="1">
    <location>
        <begin position="1"/>
        <end position="17"/>
    </location>
</feature>
<reference evidence="2 3" key="1">
    <citation type="journal article" date="2017" name="PLoS Biol.">
        <title>The sea cucumber genome provides insights into morphological evolution and visceral regeneration.</title>
        <authorList>
            <person name="Zhang X."/>
            <person name="Sun L."/>
            <person name="Yuan J."/>
            <person name="Sun Y."/>
            <person name="Gao Y."/>
            <person name="Zhang L."/>
            <person name="Li S."/>
            <person name="Dai H."/>
            <person name="Hamel J.F."/>
            <person name="Liu C."/>
            <person name="Yu Y."/>
            <person name="Liu S."/>
            <person name="Lin W."/>
            <person name="Guo K."/>
            <person name="Jin S."/>
            <person name="Xu P."/>
            <person name="Storey K.B."/>
            <person name="Huan P."/>
            <person name="Zhang T."/>
            <person name="Zhou Y."/>
            <person name="Zhang J."/>
            <person name="Lin C."/>
            <person name="Li X."/>
            <person name="Xing L."/>
            <person name="Huo D."/>
            <person name="Sun M."/>
            <person name="Wang L."/>
            <person name="Mercier A."/>
            <person name="Li F."/>
            <person name="Yang H."/>
            <person name="Xiang J."/>
        </authorList>
    </citation>
    <scope>NUCLEOTIDE SEQUENCE [LARGE SCALE GENOMIC DNA]</scope>
    <source>
        <strain evidence="2">Shaxun</strain>
        <tissue evidence="2">Muscle</tissue>
    </source>
</reference>
<organism evidence="2 3">
    <name type="scientific">Stichopus japonicus</name>
    <name type="common">Sea cucumber</name>
    <dbReference type="NCBI Taxonomy" id="307972"/>
    <lineage>
        <taxon>Eukaryota</taxon>
        <taxon>Metazoa</taxon>
        <taxon>Echinodermata</taxon>
        <taxon>Eleutherozoa</taxon>
        <taxon>Echinozoa</taxon>
        <taxon>Holothuroidea</taxon>
        <taxon>Aspidochirotacea</taxon>
        <taxon>Aspidochirotida</taxon>
        <taxon>Stichopodidae</taxon>
        <taxon>Apostichopus</taxon>
    </lineage>
</organism>
<dbReference type="OrthoDB" id="691673at2759"/>
<evidence type="ECO:0000313" key="2">
    <source>
        <dbReference type="EMBL" id="PIK41004.1"/>
    </source>
</evidence>
<sequence length="149" mass="17126">MECESINRNTDQKQFSDSSKRQRIGDDGMLQMNGPTYSGTAQYSGRSFIPILTSSNTFHSEDVKVEGHTLYKPLTDDTLLNVRNVEQITFASGMFHIGNRNGAFERNCEGFAIMLWKYADSSNRLFVSRSILFTNRDEYWAVRCRLELM</sequence>
<dbReference type="EMBL" id="MRZV01001062">
    <property type="protein sequence ID" value="PIK41004.1"/>
    <property type="molecule type" value="Genomic_DNA"/>
</dbReference>
<keyword evidence="3" id="KW-1185">Reference proteome</keyword>
<evidence type="ECO:0000313" key="3">
    <source>
        <dbReference type="Proteomes" id="UP000230750"/>
    </source>
</evidence>
<accession>A0A2G8JZ54</accession>
<evidence type="ECO:0000256" key="1">
    <source>
        <dbReference type="SAM" id="MobiDB-lite"/>
    </source>
</evidence>
<feature type="region of interest" description="Disordered" evidence="1">
    <location>
        <begin position="1"/>
        <end position="36"/>
    </location>
</feature>
<dbReference type="AlphaFoldDB" id="A0A2G8JZ54"/>